<name>A0A0A9CX76_ARUDO</name>
<organism evidence="1">
    <name type="scientific">Arundo donax</name>
    <name type="common">Giant reed</name>
    <name type="synonym">Donax arundinaceus</name>
    <dbReference type="NCBI Taxonomy" id="35708"/>
    <lineage>
        <taxon>Eukaryota</taxon>
        <taxon>Viridiplantae</taxon>
        <taxon>Streptophyta</taxon>
        <taxon>Embryophyta</taxon>
        <taxon>Tracheophyta</taxon>
        <taxon>Spermatophyta</taxon>
        <taxon>Magnoliopsida</taxon>
        <taxon>Liliopsida</taxon>
        <taxon>Poales</taxon>
        <taxon>Poaceae</taxon>
        <taxon>PACMAD clade</taxon>
        <taxon>Arundinoideae</taxon>
        <taxon>Arundineae</taxon>
        <taxon>Arundo</taxon>
    </lineage>
</organism>
<dbReference type="AlphaFoldDB" id="A0A0A9CX76"/>
<sequence>MFIPMASPVLQLNLMYRFLPAIAHFTPCSLANLLDLLNTTARVSELAGSSKKALSSAARRADGNRTAGARVIPSLSTTLEAPPDSAMALQPRFVLATRQPSVVAIGT</sequence>
<accession>A0A0A9CX76</accession>
<dbReference type="EMBL" id="GBRH01216946">
    <property type="protein sequence ID" value="JAD80949.1"/>
    <property type="molecule type" value="Transcribed_RNA"/>
</dbReference>
<proteinExistence type="predicted"/>
<reference evidence="1" key="1">
    <citation type="submission" date="2014-09" db="EMBL/GenBank/DDBJ databases">
        <authorList>
            <person name="Magalhaes I.L.F."/>
            <person name="Oliveira U."/>
            <person name="Santos F.R."/>
            <person name="Vidigal T.H.D.A."/>
            <person name="Brescovit A.D."/>
            <person name="Santos A.J."/>
        </authorList>
    </citation>
    <scope>NUCLEOTIDE SEQUENCE</scope>
    <source>
        <tissue evidence="1">Shoot tissue taken approximately 20 cm above the soil surface</tissue>
    </source>
</reference>
<reference evidence="1" key="2">
    <citation type="journal article" date="2015" name="Data Brief">
        <title>Shoot transcriptome of the giant reed, Arundo donax.</title>
        <authorList>
            <person name="Barrero R.A."/>
            <person name="Guerrero F.D."/>
            <person name="Moolhuijzen P."/>
            <person name="Goolsby J.A."/>
            <person name="Tidwell J."/>
            <person name="Bellgard S.E."/>
            <person name="Bellgard M.I."/>
        </authorList>
    </citation>
    <scope>NUCLEOTIDE SEQUENCE</scope>
    <source>
        <tissue evidence="1">Shoot tissue taken approximately 20 cm above the soil surface</tissue>
    </source>
</reference>
<evidence type="ECO:0000313" key="1">
    <source>
        <dbReference type="EMBL" id="JAD80949.1"/>
    </source>
</evidence>
<protein>
    <submittedName>
        <fullName evidence="1">Uncharacterized protein</fullName>
    </submittedName>
</protein>